<evidence type="ECO:0000256" key="5">
    <source>
        <dbReference type="ARBA" id="ARBA00023211"/>
    </source>
</evidence>
<evidence type="ECO:0000256" key="3">
    <source>
        <dbReference type="ARBA" id="ARBA00022723"/>
    </source>
</evidence>
<evidence type="ECO:0000256" key="1">
    <source>
        <dbReference type="ARBA" id="ARBA00022475"/>
    </source>
</evidence>
<accession>A0A845QH81</accession>
<feature type="domain" description="Calcineurin-like phosphoesterase" evidence="6">
    <location>
        <begin position="24"/>
        <end position="216"/>
    </location>
</feature>
<dbReference type="EMBL" id="QXWK01000002">
    <property type="protein sequence ID" value="NBH60471.1"/>
    <property type="molecule type" value="Genomic_DNA"/>
</dbReference>
<keyword evidence="2" id="KW-0997">Cell inner membrane</keyword>
<dbReference type="AlphaFoldDB" id="A0A845QH81"/>
<keyword evidence="8" id="KW-1185">Reference proteome</keyword>
<evidence type="ECO:0000256" key="4">
    <source>
        <dbReference type="ARBA" id="ARBA00023136"/>
    </source>
</evidence>
<keyword evidence="3" id="KW-0479">Metal-binding</keyword>
<name>A0A845QH81_9FIRM</name>
<gene>
    <name evidence="7" type="ORF">D0435_02125</name>
</gene>
<sequence>MSNYNRIEKSFSKALCLSYNVLPKLVIMSDCHRGTGTWADNFLRNRPIYTAALKHYYQENFTYIELGDGDELWENRRFADVYNTHQEIYQILQKFHDESRLFMVFGNHDRVKENGAYLWRGLSGAIPFYESIIVESPGMPPLCMFHGYQGDHMNDELWKITRWLVRYLWRPLELRGVKDPTSAAKNYTKVRKIEENFINYSCRKKCILIAGHTHKPALMKTDCGMYFNCGSCVHPSAITAIEIQNHTASLVKWSVCANPDMVLYVCRETLKEVHL</sequence>
<evidence type="ECO:0000313" key="8">
    <source>
        <dbReference type="Proteomes" id="UP000446866"/>
    </source>
</evidence>
<dbReference type="GO" id="GO:0046872">
    <property type="term" value="F:metal ion binding"/>
    <property type="evidence" value="ECO:0007669"/>
    <property type="project" value="UniProtKB-KW"/>
</dbReference>
<dbReference type="GO" id="GO:0009245">
    <property type="term" value="P:lipid A biosynthetic process"/>
    <property type="evidence" value="ECO:0007669"/>
    <property type="project" value="TreeGrafter"/>
</dbReference>
<dbReference type="SUPFAM" id="SSF56300">
    <property type="entry name" value="Metallo-dependent phosphatases"/>
    <property type="match status" value="1"/>
</dbReference>
<evidence type="ECO:0000259" key="6">
    <source>
        <dbReference type="Pfam" id="PF00149"/>
    </source>
</evidence>
<organism evidence="7 8">
    <name type="scientific">Anaerotruncus colihominis</name>
    <dbReference type="NCBI Taxonomy" id="169435"/>
    <lineage>
        <taxon>Bacteria</taxon>
        <taxon>Bacillati</taxon>
        <taxon>Bacillota</taxon>
        <taxon>Clostridia</taxon>
        <taxon>Eubacteriales</taxon>
        <taxon>Oscillospiraceae</taxon>
        <taxon>Anaerotruncus</taxon>
    </lineage>
</organism>
<dbReference type="InterPro" id="IPR004843">
    <property type="entry name" value="Calcineurin-like_PHP"/>
</dbReference>
<evidence type="ECO:0000313" key="7">
    <source>
        <dbReference type="EMBL" id="NBH60471.1"/>
    </source>
</evidence>
<keyword evidence="5" id="KW-0464">Manganese</keyword>
<dbReference type="GO" id="GO:0008758">
    <property type="term" value="F:UDP-2,3-diacylglucosamine hydrolase activity"/>
    <property type="evidence" value="ECO:0007669"/>
    <property type="project" value="TreeGrafter"/>
</dbReference>
<reference evidence="7 8" key="1">
    <citation type="submission" date="2018-08" db="EMBL/GenBank/DDBJ databases">
        <title>Murine metabolic-syndrome-specific gut microbial biobank.</title>
        <authorList>
            <person name="Liu C."/>
        </authorList>
    </citation>
    <scope>NUCLEOTIDE SEQUENCE [LARGE SCALE GENOMIC DNA]</scope>
    <source>
        <strain evidence="7 8">28</strain>
    </source>
</reference>
<dbReference type="Proteomes" id="UP000446866">
    <property type="component" value="Unassembled WGS sequence"/>
</dbReference>
<dbReference type="PANTHER" id="PTHR34990:SF2">
    <property type="entry name" value="BLL8164 PROTEIN"/>
    <property type="match status" value="1"/>
</dbReference>
<dbReference type="Pfam" id="PF00149">
    <property type="entry name" value="Metallophos"/>
    <property type="match status" value="1"/>
</dbReference>
<keyword evidence="1" id="KW-1003">Cell membrane</keyword>
<dbReference type="InterPro" id="IPR029052">
    <property type="entry name" value="Metallo-depent_PP-like"/>
</dbReference>
<keyword evidence="4" id="KW-0472">Membrane</keyword>
<dbReference type="InterPro" id="IPR043461">
    <property type="entry name" value="LpxH-like"/>
</dbReference>
<dbReference type="GO" id="GO:0016020">
    <property type="term" value="C:membrane"/>
    <property type="evidence" value="ECO:0007669"/>
    <property type="project" value="GOC"/>
</dbReference>
<evidence type="ECO:0000256" key="2">
    <source>
        <dbReference type="ARBA" id="ARBA00022519"/>
    </source>
</evidence>
<dbReference type="PANTHER" id="PTHR34990">
    <property type="entry name" value="UDP-2,3-DIACYLGLUCOSAMINE HYDROLASE-RELATED"/>
    <property type="match status" value="1"/>
</dbReference>
<dbReference type="Gene3D" id="3.60.21.10">
    <property type="match status" value="1"/>
</dbReference>
<protein>
    <submittedName>
        <fullName evidence="7">Serine/threonine protein phosphatase</fullName>
    </submittedName>
</protein>
<comment type="caution">
    <text evidence="7">The sequence shown here is derived from an EMBL/GenBank/DDBJ whole genome shotgun (WGS) entry which is preliminary data.</text>
</comment>
<proteinExistence type="predicted"/>
<dbReference type="RefSeq" id="WP_160200773.1">
    <property type="nucleotide sequence ID" value="NZ_QXWK01000002.1"/>
</dbReference>